<feature type="compositionally biased region" description="Low complexity" evidence="4">
    <location>
        <begin position="14"/>
        <end position="26"/>
    </location>
</feature>
<evidence type="ECO:0000313" key="6">
    <source>
        <dbReference type="Proteomes" id="UP000729402"/>
    </source>
</evidence>
<dbReference type="Proteomes" id="UP000729402">
    <property type="component" value="Unassembled WGS sequence"/>
</dbReference>
<keyword evidence="2" id="KW-0479">Metal-binding</keyword>
<name>A0A8J5RRW9_ZIZPA</name>
<dbReference type="GO" id="GO:0016705">
    <property type="term" value="F:oxidoreductase activity, acting on paired donors, with incorporation or reduction of molecular oxygen"/>
    <property type="evidence" value="ECO:0007669"/>
    <property type="project" value="InterPro"/>
</dbReference>
<dbReference type="GO" id="GO:0004497">
    <property type="term" value="F:monooxygenase activity"/>
    <property type="evidence" value="ECO:0007669"/>
    <property type="project" value="InterPro"/>
</dbReference>
<evidence type="ECO:0000256" key="1">
    <source>
        <dbReference type="ARBA" id="ARBA00010617"/>
    </source>
</evidence>
<organism evidence="5 6">
    <name type="scientific">Zizania palustris</name>
    <name type="common">Northern wild rice</name>
    <dbReference type="NCBI Taxonomy" id="103762"/>
    <lineage>
        <taxon>Eukaryota</taxon>
        <taxon>Viridiplantae</taxon>
        <taxon>Streptophyta</taxon>
        <taxon>Embryophyta</taxon>
        <taxon>Tracheophyta</taxon>
        <taxon>Spermatophyta</taxon>
        <taxon>Magnoliopsida</taxon>
        <taxon>Liliopsida</taxon>
        <taxon>Poales</taxon>
        <taxon>Poaceae</taxon>
        <taxon>BOP clade</taxon>
        <taxon>Oryzoideae</taxon>
        <taxon>Oryzeae</taxon>
        <taxon>Zizaniinae</taxon>
        <taxon>Zizania</taxon>
    </lineage>
</organism>
<feature type="compositionally biased region" description="Basic residues" evidence="4">
    <location>
        <begin position="1"/>
        <end position="13"/>
    </location>
</feature>
<comment type="similarity">
    <text evidence="1">Belongs to the cytochrome P450 family.</text>
</comment>
<dbReference type="PANTHER" id="PTHR47955">
    <property type="entry name" value="CYTOCHROME P450 FAMILY 71 PROTEIN"/>
    <property type="match status" value="1"/>
</dbReference>
<dbReference type="OrthoDB" id="682143at2759"/>
<sequence>MERGSSRRPRRRFLSSGTSTSSASSHTARWTTCTAATAGGSDGGLMFLRLGPTGALVVSSAAAAADLFKHHDLAFASRPPNCTAERLFYGDRNISFAPYGDGWRRAKKLAVVHLLSTRRAASSAPARAAEAAGLVARARRAAEAGQAVPLRPLLYGYTNGVITRVAASGSGETAERWRTRLSFSWGFSGWTGFRRRWGGR</sequence>
<dbReference type="GO" id="GO:0020037">
    <property type="term" value="F:heme binding"/>
    <property type="evidence" value="ECO:0007669"/>
    <property type="project" value="InterPro"/>
</dbReference>
<reference evidence="5" key="1">
    <citation type="journal article" date="2021" name="bioRxiv">
        <title>Whole Genome Assembly and Annotation of Northern Wild Rice, Zizania palustris L., Supports a Whole Genome Duplication in the Zizania Genus.</title>
        <authorList>
            <person name="Haas M."/>
            <person name="Kono T."/>
            <person name="Macchietto M."/>
            <person name="Millas R."/>
            <person name="McGilp L."/>
            <person name="Shao M."/>
            <person name="Duquette J."/>
            <person name="Hirsch C.N."/>
            <person name="Kimball J."/>
        </authorList>
    </citation>
    <scope>NUCLEOTIDE SEQUENCE</scope>
    <source>
        <tissue evidence="5">Fresh leaf tissue</tissue>
    </source>
</reference>
<keyword evidence="3" id="KW-0408">Iron</keyword>
<dbReference type="AlphaFoldDB" id="A0A8J5RRW9"/>
<dbReference type="Pfam" id="PF00067">
    <property type="entry name" value="p450"/>
    <property type="match status" value="1"/>
</dbReference>
<gene>
    <name evidence="5" type="ORF">GUJ93_ZPchr0009g2222</name>
</gene>
<reference evidence="5" key="2">
    <citation type="submission" date="2021-02" db="EMBL/GenBank/DDBJ databases">
        <authorList>
            <person name="Kimball J.A."/>
            <person name="Haas M.W."/>
            <person name="Macchietto M."/>
            <person name="Kono T."/>
            <person name="Duquette J."/>
            <person name="Shao M."/>
        </authorList>
    </citation>
    <scope>NUCLEOTIDE SEQUENCE</scope>
    <source>
        <tissue evidence="5">Fresh leaf tissue</tissue>
    </source>
</reference>
<feature type="region of interest" description="Disordered" evidence="4">
    <location>
        <begin position="1"/>
        <end position="26"/>
    </location>
</feature>
<dbReference type="GO" id="GO:0005506">
    <property type="term" value="F:iron ion binding"/>
    <property type="evidence" value="ECO:0007669"/>
    <property type="project" value="InterPro"/>
</dbReference>
<comment type="caution">
    <text evidence="5">The sequence shown here is derived from an EMBL/GenBank/DDBJ whole genome shotgun (WGS) entry which is preliminary data.</text>
</comment>
<keyword evidence="6" id="KW-1185">Reference proteome</keyword>
<protein>
    <submittedName>
        <fullName evidence="5">Uncharacterized protein</fullName>
    </submittedName>
</protein>
<evidence type="ECO:0000256" key="3">
    <source>
        <dbReference type="ARBA" id="ARBA00023004"/>
    </source>
</evidence>
<evidence type="ECO:0000313" key="5">
    <source>
        <dbReference type="EMBL" id="KAG8050468.1"/>
    </source>
</evidence>
<dbReference type="PANTHER" id="PTHR47955:SF15">
    <property type="entry name" value="CYTOCHROME P450 71A2-LIKE"/>
    <property type="match status" value="1"/>
</dbReference>
<dbReference type="EMBL" id="JAAALK010000289">
    <property type="protein sequence ID" value="KAG8050468.1"/>
    <property type="molecule type" value="Genomic_DNA"/>
</dbReference>
<dbReference type="InterPro" id="IPR001128">
    <property type="entry name" value="Cyt_P450"/>
</dbReference>
<evidence type="ECO:0000256" key="2">
    <source>
        <dbReference type="ARBA" id="ARBA00022723"/>
    </source>
</evidence>
<accession>A0A8J5RRW9</accession>
<proteinExistence type="inferred from homology"/>
<evidence type="ECO:0000256" key="4">
    <source>
        <dbReference type="SAM" id="MobiDB-lite"/>
    </source>
</evidence>